<reference evidence="2" key="1">
    <citation type="submission" date="2019-08" db="EMBL/GenBank/DDBJ databases">
        <title>The improved chromosome-level genome for the pearl oyster Pinctada fucata martensii using PacBio sequencing and Hi-C.</title>
        <authorList>
            <person name="Zheng Z."/>
        </authorList>
    </citation>
    <scope>NUCLEOTIDE SEQUENCE</scope>
    <source>
        <strain evidence="2">ZZ-2019</strain>
        <tissue evidence="2">Adductor muscle</tissue>
    </source>
</reference>
<evidence type="ECO:0000313" key="2">
    <source>
        <dbReference type="EMBL" id="KAK3107841.1"/>
    </source>
</evidence>
<protein>
    <recommendedName>
        <fullName evidence="1">Myb/SANT-like DNA-binding domain-containing protein</fullName>
    </recommendedName>
</protein>
<keyword evidence="3" id="KW-1185">Reference proteome</keyword>
<comment type="caution">
    <text evidence="2">The sequence shown here is derived from an EMBL/GenBank/DDBJ whole genome shotgun (WGS) entry which is preliminary data.</text>
</comment>
<feature type="domain" description="Myb/SANT-like DNA-binding" evidence="1">
    <location>
        <begin position="16"/>
        <end position="73"/>
    </location>
</feature>
<dbReference type="Proteomes" id="UP001186944">
    <property type="component" value="Unassembled WGS sequence"/>
</dbReference>
<dbReference type="AlphaFoldDB" id="A0AA88YUI1"/>
<evidence type="ECO:0000259" key="1">
    <source>
        <dbReference type="Pfam" id="PF13873"/>
    </source>
</evidence>
<name>A0AA88YUI1_PINIB</name>
<proteinExistence type="predicted"/>
<gene>
    <name evidence="2" type="ORF">FSP39_023262</name>
</gene>
<dbReference type="EMBL" id="VSWD01000002">
    <property type="protein sequence ID" value="KAK3107841.1"/>
    <property type="molecule type" value="Genomic_DNA"/>
</dbReference>
<sequence length="74" mass="8623">MDSPQILKRKKLKVPRSGNWTVEEINLLIEEAEQYKDIPRSKLTNSLHLIEKNEKWLGIAEKLNALGIQKRNVD</sequence>
<evidence type="ECO:0000313" key="3">
    <source>
        <dbReference type="Proteomes" id="UP001186944"/>
    </source>
</evidence>
<dbReference type="InterPro" id="IPR028002">
    <property type="entry name" value="Myb_DNA-bind_5"/>
</dbReference>
<accession>A0AA88YUI1</accession>
<dbReference type="Pfam" id="PF13873">
    <property type="entry name" value="Myb_DNA-bind_5"/>
    <property type="match status" value="1"/>
</dbReference>
<organism evidence="2 3">
    <name type="scientific">Pinctada imbricata</name>
    <name type="common">Atlantic pearl-oyster</name>
    <name type="synonym">Pinctada martensii</name>
    <dbReference type="NCBI Taxonomy" id="66713"/>
    <lineage>
        <taxon>Eukaryota</taxon>
        <taxon>Metazoa</taxon>
        <taxon>Spiralia</taxon>
        <taxon>Lophotrochozoa</taxon>
        <taxon>Mollusca</taxon>
        <taxon>Bivalvia</taxon>
        <taxon>Autobranchia</taxon>
        <taxon>Pteriomorphia</taxon>
        <taxon>Pterioida</taxon>
        <taxon>Pterioidea</taxon>
        <taxon>Pteriidae</taxon>
        <taxon>Pinctada</taxon>
    </lineage>
</organism>